<dbReference type="EMBL" id="NKCL01000279">
    <property type="protein sequence ID" value="RSL76758.1"/>
    <property type="molecule type" value="Genomic_DNA"/>
</dbReference>
<dbReference type="Pfam" id="PF06985">
    <property type="entry name" value="HET"/>
    <property type="match status" value="1"/>
</dbReference>
<feature type="domain" description="Heterokaryon incompatibility" evidence="1">
    <location>
        <begin position="45"/>
        <end position="225"/>
    </location>
</feature>
<keyword evidence="3" id="KW-1185">Reference proteome</keyword>
<dbReference type="AlphaFoldDB" id="A0A428RGW8"/>
<sequence length="685" mass="78400">METAASPLYKPLDPSTSEIRLLEVPSDGSEDWGLITVSLDGNPEYFALSYVWGEKTNLRKIVLQGQDREITPNLASALSRIQSGSLGETPVPVKYLWVDAICINQADNEERSQQVRFMHRIFKSAQVVFSWVGPEDHSLAFQTIKTLAQEIALNYIGITIPDDSNILEKTLFKGFPPFEFEWLQRHPSLCNETLGTEGEFGNDQWNAVRGLLLDKYWRRIWIFQEVVFARRLHLFSSGDITLDQQDLFMFMHSYHRLRSQPRFDWDQVPKPDFLCQKVWTGLVRYLPHNGMNKVLKAKAIALVSDRLKLHQGQGKRTLVSYNWAHAFIAERLNATDPKDYIYGLLAVSRLPIMPDYSKSVAQLYTEFVKLWIEAAKEARRADFTPLGFLSLAGVGYYGQSDNFPSWAPNFPKNALSNRRNLLPGAIWPNMLQEDPSNYPYLAENTGSLFVWGVEIEPVLHVSSFVAEGCLREQIFAIGNAFRRYTSRHQHHPPLACDQLFTFQRGMTSWDAISRLLFKRVLLVEKAMVCSMLALAAATSKYGKEYHPDDLGGWDSSDSFLFPNNWETQLYKLAFPYEDLKNLGFSDDPLADKESKEEELYEYVHSVTQVMRERSLFETEKGYLGRGPRNAQEGDVLCVLKDHARPVLLRKQGGHYTFVGNVAVSISIPEKFAQDNPSGFKWFELR</sequence>
<dbReference type="PANTHER" id="PTHR24148:SF64">
    <property type="entry name" value="HETEROKARYON INCOMPATIBILITY DOMAIN-CONTAINING PROTEIN"/>
    <property type="match status" value="1"/>
</dbReference>
<evidence type="ECO:0000259" key="1">
    <source>
        <dbReference type="Pfam" id="PF06985"/>
    </source>
</evidence>
<reference evidence="2 3" key="1">
    <citation type="submission" date="2017-06" db="EMBL/GenBank/DDBJ databases">
        <title>Comparative genomic analysis of Ambrosia Fusariam Clade fungi.</title>
        <authorList>
            <person name="Stajich J.E."/>
            <person name="Carrillo J."/>
            <person name="Kijimoto T."/>
            <person name="Eskalen A."/>
            <person name="O'Donnell K."/>
            <person name="Kasson M."/>
        </authorList>
    </citation>
    <scope>NUCLEOTIDE SEQUENCE [LARGE SCALE GENOMIC DNA]</scope>
    <source>
        <strain evidence="2 3">NRRL62606</strain>
    </source>
</reference>
<dbReference type="InterPro" id="IPR052895">
    <property type="entry name" value="HetReg/Transcr_Mod"/>
</dbReference>
<evidence type="ECO:0000313" key="3">
    <source>
        <dbReference type="Proteomes" id="UP000287972"/>
    </source>
</evidence>
<name>A0A428RGW8_9HYPO</name>
<dbReference type="Pfam" id="PF26639">
    <property type="entry name" value="Het-6_barrel"/>
    <property type="match status" value="1"/>
</dbReference>
<comment type="caution">
    <text evidence="2">The sequence shown here is derived from an EMBL/GenBank/DDBJ whole genome shotgun (WGS) entry which is preliminary data.</text>
</comment>
<protein>
    <recommendedName>
        <fullName evidence="1">Heterokaryon incompatibility domain-containing protein</fullName>
    </recommendedName>
</protein>
<accession>A0A428RGW8</accession>
<evidence type="ECO:0000313" key="2">
    <source>
        <dbReference type="EMBL" id="RSL76758.1"/>
    </source>
</evidence>
<proteinExistence type="predicted"/>
<dbReference type="PANTHER" id="PTHR24148">
    <property type="entry name" value="ANKYRIN REPEAT DOMAIN-CONTAINING PROTEIN 39 HOMOLOG-RELATED"/>
    <property type="match status" value="1"/>
</dbReference>
<gene>
    <name evidence="2" type="ORF">CEP51_009667</name>
</gene>
<organism evidence="2 3">
    <name type="scientific">Fusarium floridanum</name>
    <dbReference type="NCBI Taxonomy" id="1325733"/>
    <lineage>
        <taxon>Eukaryota</taxon>
        <taxon>Fungi</taxon>
        <taxon>Dikarya</taxon>
        <taxon>Ascomycota</taxon>
        <taxon>Pezizomycotina</taxon>
        <taxon>Sordariomycetes</taxon>
        <taxon>Hypocreomycetidae</taxon>
        <taxon>Hypocreales</taxon>
        <taxon>Nectriaceae</taxon>
        <taxon>Fusarium</taxon>
        <taxon>Fusarium solani species complex</taxon>
    </lineage>
</organism>
<dbReference type="InterPro" id="IPR010730">
    <property type="entry name" value="HET"/>
</dbReference>
<dbReference type="Proteomes" id="UP000287972">
    <property type="component" value="Unassembled WGS sequence"/>
</dbReference>